<gene>
    <name evidence="1" type="ORF">QA636_24315</name>
</gene>
<organism evidence="1 2">
    <name type="scientific">Bradyrhizobium brasilense</name>
    <dbReference type="NCBI Taxonomy" id="1419277"/>
    <lineage>
        <taxon>Bacteria</taxon>
        <taxon>Pseudomonadati</taxon>
        <taxon>Pseudomonadota</taxon>
        <taxon>Alphaproteobacteria</taxon>
        <taxon>Hyphomicrobiales</taxon>
        <taxon>Nitrobacteraceae</taxon>
        <taxon>Bradyrhizobium</taxon>
    </lineage>
</organism>
<name>A0ABY8J7Q4_9BRAD</name>
<dbReference type="EMBL" id="CP121646">
    <property type="protein sequence ID" value="WFU60671.1"/>
    <property type="molecule type" value="Genomic_DNA"/>
</dbReference>
<evidence type="ECO:0000313" key="2">
    <source>
        <dbReference type="Proteomes" id="UP001221546"/>
    </source>
</evidence>
<dbReference type="Pfam" id="PF14175">
    <property type="entry name" value="YaaC"/>
    <property type="match status" value="1"/>
</dbReference>
<keyword evidence="2" id="KW-1185">Reference proteome</keyword>
<dbReference type="InterPro" id="IPR026988">
    <property type="entry name" value="YaaC-like"/>
</dbReference>
<sequence>MIIQKVAKVRTSDPAHYAWTKLRKFQNIEAVTDTITGVHDVPIEHRDNARKQARQLRYCMIQAREYFEAAKAVTIATKPNLLYYGTMSLALAEILMKQSGLSSLDKAREEHHHHGLTMSAGAIPNGANLGVASKEIRAFPLEVSGRRRGTFEMWHRSSREHPLAGDQTVIYPTGRTTTAFSGLFGALDVPYPPIPKTGLSLNDCLSGLPLMRDTGSAAYLPSGFIRGRCDSRLVQGAEWSQSIRLMFHPSPLGGVDSKDSLLGANQIQGCFWGGRLGCDGPLGIERRDMGADGAADHRPA</sequence>
<accession>A0ABY8J7Q4</accession>
<dbReference type="Proteomes" id="UP001221546">
    <property type="component" value="Chromosome"/>
</dbReference>
<evidence type="ECO:0000313" key="1">
    <source>
        <dbReference type="EMBL" id="WFU60671.1"/>
    </source>
</evidence>
<dbReference type="RefSeq" id="WP_253639899.1">
    <property type="nucleotide sequence ID" value="NZ_CP121646.1"/>
</dbReference>
<proteinExistence type="predicted"/>
<protein>
    <submittedName>
        <fullName evidence="1">YaaC family protein</fullName>
    </submittedName>
</protein>
<reference evidence="1 2" key="1">
    <citation type="submission" date="2023-04" db="EMBL/GenBank/DDBJ databases">
        <title>Australian commercial rhizobial inoculants.</title>
        <authorList>
            <person name="Kohlmeier M.G."/>
            <person name="O'Hara G.W."/>
            <person name="Colombi E."/>
            <person name="Ramsay J.P."/>
            <person name="Terpolilli J."/>
        </authorList>
    </citation>
    <scope>NUCLEOTIDE SEQUENCE [LARGE SCALE GENOMIC DNA]</scope>
    <source>
        <strain evidence="1 2">CB627</strain>
    </source>
</reference>